<proteinExistence type="predicted"/>
<organism evidence="2 3">
    <name type="scientific">Noviluteimonas gilva</name>
    <dbReference type="NCBI Taxonomy" id="2682097"/>
    <lineage>
        <taxon>Bacteria</taxon>
        <taxon>Pseudomonadati</taxon>
        <taxon>Pseudomonadota</taxon>
        <taxon>Gammaproteobacteria</taxon>
        <taxon>Lysobacterales</taxon>
        <taxon>Lysobacteraceae</taxon>
        <taxon>Noviluteimonas</taxon>
    </lineage>
</organism>
<keyword evidence="1" id="KW-0175">Coiled coil</keyword>
<feature type="coiled-coil region" evidence="1">
    <location>
        <begin position="300"/>
        <end position="334"/>
    </location>
</feature>
<reference evidence="2 3" key="1">
    <citation type="submission" date="2019-12" db="EMBL/GenBank/DDBJ databases">
        <authorList>
            <person name="Xu J."/>
        </authorList>
    </citation>
    <scope>NUCLEOTIDE SEQUENCE [LARGE SCALE GENOMIC DNA]</scope>
    <source>
        <strain evidence="2 3">HX-5-24</strain>
    </source>
</reference>
<name>A0A7C9HNJ9_9GAMM</name>
<evidence type="ECO:0000313" key="2">
    <source>
        <dbReference type="EMBL" id="MUV15192.1"/>
    </source>
</evidence>
<protein>
    <submittedName>
        <fullName evidence="2">Uncharacterized protein</fullName>
    </submittedName>
</protein>
<gene>
    <name evidence="2" type="ORF">GN331_13380</name>
</gene>
<evidence type="ECO:0000313" key="3">
    <source>
        <dbReference type="Proteomes" id="UP000479692"/>
    </source>
</evidence>
<evidence type="ECO:0000256" key="1">
    <source>
        <dbReference type="SAM" id="Coils"/>
    </source>
</evidence>
<dbReference type="AlphaFoldDB" id="A0A7C9HNJ9"/>
<comment type="caution">
    <text evidence="2">The sequence shown here is derived from an EMBL/GenBank/DDBJ whole genome shotgun (WGS) entry which is preliminary data.</text>
</comment>
<sequence>MTMLAFATEFPVQTSNTSERFVAVVREWLLGSPHTLLGTSDVEGFGRLGHWSATKGNEALVSLRGARDSVDAASVRYRRLDDGLEWTTTVTFSRGDVDAWVAVRVFCESHHPATRLPPAKKPVVVRTLIDALGGGPDSSFCVEQRAYRLSNTEIDRAVTIIQGRSTNRLPIVYVSCMFRGGYVLDPDRLANDLSGMAHVVVEPNRAFSLRLQIDANSENVFGGGIGIYWPDGGGRRSFFMGRGYDGPAELAKAVREEVRGALVNRRPLERCTWAAVQEVVSRAALDELKAAGSTEVEKYIETFDREISSKNELLADAEREIARLKVEVRIYEARIPSGSGTTLNMGGEQDLYPDEISGMVVDALADYLTRVRGDSRRSHVLAALVNANPNKSPAVAYRETLKEHLRGASGLDQKARRALEQLGFEVSDNGKHYKLVFQGDDRYTFSLPKTGSDYRGGLNAAGDISRLLF</sequence>
<keyword evidence="3" id="KW-1185">Reference proteome</keyword>
<dbReference type="RefSeq" id="WP_156642738.1">
    <property type="nucleotide sequence ID" value="NZ_WOXT01000004.1"/>
</dbReference>
<dbReference type="EMBL" id="WOXT01000004">
    <property type="protein sequence ID" value="MUV15192.1"/>
    <property type="molecule type" value="Genomic_DNA"/>
</dbReference>
<dbReference type="Proteomes" id="UP000479692">
    <property type="component" value="Unassembled WGS sequence"/>
</dbReference>
<accession>A0A7C9HNJ9</accession>